<dbReference type="Proteomes" id="UP000499080">
    <property type="component" value="Unassembled WGS sequence"/>
</dbReference>
<accession>A0A4Y2NVU4</accession>
<evidence type="ECO:0000256" key="1">
    <source>
        <dbReference type="SAM" id="MobiDB-lite"/>
    </source>
</evidence>
<dbReference type="EMBL" id="BGPR01129437">
    <property type="protein sequence ID" value="GBN42067.1"/>
    <property type="molecule type" value="Genomic_DNA"/>
</dbReference>
<evidence type="ECO:0008006" key="4">
    <source>
        <dbReference type="Google" id="ProtNLM"/>
    </source>
</evidence>
<protein>
    <recommendedName>
        <fullName evidence="4">DUF4806 domain-containing protein</fullName>
    </recommendedName>
</protein>
<gene>
    <name evidence="2" type="ORF">AVEN_41526_1</name>
</gene>
<organism evidence="2 3">
    <name type="scientific">Araneus ventricosus</name>
    <name type="common">Orbweaver spider</name>
    <name type="synonym">Epeira ventricosa</name>
    <dbReference type="NCBI Taxonomy" id="182803"/>
    <lineage>
        <taxon>Eukaryota</taxon>
        <taxon>Metazoa</taxon>
        <taxon>Ecdysozoa</taxon>
        <taxon>Arthropoda</taxon>
        <taxon>Chelicerata</taxon>
        <taxon>Arachnida</taxon>
        <taxon>Araneae</taxon>
        <taxon>Araneomorphae</taxon>
        <taxon>Entelegynae</taxon>
        <taxon>Araneoidea</taxon>
        <taxon>Araneidae</taxon>
        <taxon>Araneus</taxon>
    </lineage>
</organism>
<keyword evidence="3" id="KW-1185">Reference proteome</keyword>
<name>A0A4Y2NVU4_ARAVE</name>
<proteinExistence type="predicted"/>
<sequence length="277" mass="31256">MYPGEESYEDCTPLLSQKSTRKSNLIPYPVPKRDPSPTFDHTPPSSYSISVIPTTVGPSQLEKTASSHSNKPAAFSSSQTIVNGKLVAWMADISLKVQQLQGKMGVILENQGKILLQRESIITKSQKEIKSNENLDTLGSLPVSDDGSFMEFNKKLSQDSHLQHLLIKALVSVGDKDMRCNIHNMLRRVLSDEVAELYYSLSGKRLKDVIKKPILVTEFSKSIFIACQRVFKDISTEVKVKEAVTDWLNQAKVRKIRRMQRHEKMHEKNMEKNAGLI</sequence>
<feature type="region of interest" description="Disordered" evidence="1">
    <location>
        <begin position="1"/>
        <end position="47"/>
    </location>
</feature>
<dbReference type="AlphaFoldDB" id="A0A4Y2NVU4"/>
<evidence type="ECO:0000313" key="3">
    <source>
        <dbReference type="Proteomes" id="UP000499080"/>
    </source>
</evidence>
<dbReference type="OrthoDB" id="8180383at2759"/>
<reference evidence="2 3" key="1">
    <citation type="journal article" date="2019" name="Sci. Rep.">
        <title>Orb-weaving spider Araneus ventricosus genome elucidates the spidroin gene catalogue.</title>
        <authorList>
            <person name="Kono N."/>
            <person name="Nakamura H."/>
            <person name="Ohtoshi R."/>
            <person name="Moran D.A.P."/>
            <person name="Shinohara A."/>
            <person name="Yoshida Y."/>
            <person name="Fujiwara M."/>
            <person name="Mori M."/>
            <person name="Tomita M."/>
            <person name="Arakawa K."/>
        </authorList>
    </citation>
    <scope>NUCLEOTIDE SEQUENCE [LARGE SCALE GENOMIC DNA]</scope>
</reference>
<evidence type="ECO:0000313" key="2">
    <source>
        <dbReference type="EMBL" id="GBN42067.1"/>
    </source>
</evidence>
<comment type="caution">
    <text evidence="2">The sequence shown here is derived from an EMBL/GenBank/DDBJ whole genome shotgun (WGS) entry which is preliminary data.</text>
</comment>